<evidence type="ECO:0000313" key="1">
    <source>
        <dbReference type="EMBL" id="SEH39640.1"/>
    </source>
</evidence>
<dbReference type="RefSeq" id="WP_074714172.1">
    <property type="nucleotide sequence ID" value="NZ_FNWV01000001.1"/>
</dbReference>
<reference evidence="1 2" key="1">
    <citation type="submission" date="2016-10" db="EMBL/GenBank/DDBJ databases">
        <authorList>
            <person name="de Groot N.N."/>
        </authorList>
    </citation>
    <scope>NUCLEOTIDE SEQUENCE [LARGE SCALE GENOMIC DNA]</scope>
    <source>
        <strain evidence="1 2">YAD2003</strain>
    </source>
</reference>
<proteinExistence type="predicted"/>
<dbReference type="OrthoDB" id="1821144at2"/>
<dbReference type="AlphaFoldDB" id="A0A1H6HZK2"/>
<protein>
    <submittedName>
        <fullName evidence="1">Uncharacterized protein</fullName>
    </submittedName>
</protein>
<dbReference type="EMBL" id="FNWV01000001">
    <property type="protein sequence ID" value="SEH39640.1"/>
    <property type="molecule type" value="Genomic_DNA"/>
</dbReference>
<organism evidence="1 2">
    <name type="scientific">Ruminococcus flavefaciens</name>
    <dbReference type="NCBI Taxonomy" id="1265"/>
    <lineage>
        <taxon>Bacteria</taxon>
        <taxon>Bacillati</taxon>
        <taxon>Bacillota</taxon>
        <taxon>Clostridia</taxon>
        <taxon>Eubacteriales</taxon>
        <taxon>Oscillospiraceae</taxon>
        <taxon>Ruminococcus</taxon>
    </lineage>
</organism>
<accession>A0A1H6HZK2</accession>
<sequence>MAELENYAELKFTNAVLIDIFSRYASNSEMAEFVALDGSIDMKFKMINGVMETPKCCEQVLSLMYALFECNPQSTIGRIYCDHQVDILRETVYRLSKVLDAFSDIKLIIHSTTPDKNDPEKNISTHTEFTLKKSTTSETKVIE</sequence>
<gene>
    <name evidence="1" type="ORF">SAMN02910265_00342</name>
</gene>
<name>A0A1H6HZK2_RUMFL</name>
<evidence type="ECO:0000313" key="2">
    <source>
        <dbReference type="Proteomes" id="UP000183190"/>
    </source>
</evidence>
<dbReference type="Proteomes" id="UP000183190">
    <property type="component" value="Unassembled WGS sequence"/>
</dbReference>